<protein>
    <submittedName>
        <fullName evidence="2">Uncharacterized protein</fullName>
    </submittedName>
</protein>
<gene>
    <name evidence="2" type="ORF">DESPIG_00143</name>
</gene>
<comment type="caution">
    <text evidence="2">The sequence shown here is derived from an EMBL/GenBank/DDBJ whole genome shotgun (WGS) entry which is preliminary data.</text>
</comment>
<organism evidence="2 3">
    <name type="scientific">Desulfovibrio piger ATCC 29098</name>
    <dbReference type="NCBI Taxonomy" id="411464"/>
    <lineage>
        <taxon>Bacteria</taxon>
        <taxon>Pseudomonadati</taxon>
        <taxon>Thermodesulfobacteriota</taxon>
        <taxon>Desulfovibrionia</taxon>
        <taxon>Desulfovibrionales</taxon>
        <taxon>Desulfovibrionaceae</taxon>
        <taxon>Desulfovibrio</taxon>
    </lineage>
</organism>
<proteinExistence type="predicted"/>
<evidence type="ECO:0000313" key="3">
    <source>
        <dbReference type="Proteomes" id="UP000003676"/>
    </source>
</evidence>
<dbReference type="Proteomes" id="UP000003676">
    <property type="component" value="Unassembled WGS sequence"/>
</dbReference>
<dbReference type="RefSeq" id="WP_006003703.1">
    <property type="nucleotide sequence ID" value="NZ_DS996351.1"/>
</dbReference>
<sequence length="216" mass="23850">MPAEERSTSTGISTTDPFDWRKPTTPEDTLSALDSLYSPDDFTGRAAFYESATATSPLNIDLLVQSIQFNLEEHMQLSHYVGDIFGEICFGKKPLHMTVSCVLVDGPENYGKQYLVDCYKNRLRLSAVARTGNVPMLRCLDSVYSGPVTSMQLSESSSQEDVIIVTFTMLVLSLKVTHNGSLVTFDYLHGTDSVSEVVTDSVRTSKGDDEVRLLTI</sequence>
<name>B6WQ20_9BACT</name>
<reference evidence="2 3" key="1">
    <citation type="submission" date="2008-10" db="EMBL/GenBank/DDBJ databases">
        <title>Draft genome sequence of Desulvovibrio piger (ATCC 29098).</title>
        <authorList>
            <person name="Sudarsanam P."/>
            <person name="Ley R."/>
            <person name="Guruge J."/>
            <person name="Turnbaugh P.J."/>
            <person name="Mahowald M."/>
            <person name="Liep D."/>
            <person name="Gordon J."/>
        </authorList>
    </citation>
    <scope>NUCLEOTIDE SEQUENCE [LARGE SCALE GENOMIC DNA]</scope>
    <source>
        <strain evidence="2 3">ATCC 29098</strain>
    </source>
</reference>
<evidence type="ECO:0000313" key="2">
    <source>
        <dbReference type="EMBL" id="EEB34923.1"/>
    </source>
</evidence>
<dbReference type="AlphaFoldDB" id="B6WQ20"/>
<evidence type="ECO:0000256" key="1">
    <source>
        <dbReference type="SAM" id="MobiDB-lite"/>
    </source>
</evidence>
<accession>B6WQ20</accession>
<dbReference type="EMBL" id="ABXU01000007">
    <property type="protein sequence ID" value="EEB34923.1"/>
    <property type="molecule type" value="Genomic_DNA"/>
</dbReference>
<feature type="region of interest" description="Disordered" evidence="1">
    <location>
        <begin position="1"/>
        <end position="24"/>
    </location>
</feature>
<reference evidence="2 3" key="2">
    <citation type="submission" date="2008-10" db="EMBL/GenBank/DDBJ databases">
        <authorList>
            <person name="Fulton L."/>
            <person name="Clifton S."/>
            <person name="Fulton B."/>
            <person name="Xu J."/>
            <person name="Minx P."/>
            <person name="Pepin K.H."/>
            <person name="Johnson M."/>
            <person name="Bhonagiri V."/>
            <person name="Nash W.E."/>
            <person name="Mardis E.R."/>
            <person name="Wilson R.K."/>
        </authorList>
    </citation>
    <scope>NUCLEOTIDE SEQUENCE [LARGE SCALE GENOMIC DNA]</scope>
    <source>
        <strain evidence="2 3">ATCC 29098</strain>
    </source>
</reference>
<dbReference type="HOGENOM" id="CLU_1275978_0_0_7"/>